<dbReference type="PANTHER" id="PTHR40114">
    <property type="entry name" value="SLR0698 PROTEIN"/>
    <property type="match status" value="1"/>
</dbReference>
<proteinExistence type="predicted"/>
<accession>G7HWJ0</accession>
<dbReference type="SUPFAM" id="SSF55154">
    <property type="entry name" value="CYTH-like phosphatases"/>
    <property type="match status" value="1"/>
</dbReference>
<sequence>MLIEIERTFLVAEVPEWLEKMQPEEMTDYYLPSDMSTHPKLRLRQKGDKYEITKKSVVVDGDASQQLESTIKLSSLEFEALRNCSSRKVSKRRYSVDTENWTTEFDVFTGSLKGLILVDFEFKDEKSMREFVAPDYCGADVTQEDFIAGGMLAGRTLNDIASDLKRLGYTYPQ</sequence>
<dbReference type="Gene3D" id="2.40.320.10">
    <property type="entry name" value="Hypothetical Protein Pfu-838710-001"/>
    <property type="match status" value="1"/>
</dbReference>
<gene>
    <name evidence="3" type="ORF">CCAS_04885</name>
</gene>
<protein>
    <recommendedName>
        <fullName evidence="2">CYTH domain-containing protein</fullName>
    </recommendedName>
</protein>
<dbReference type="EMBL" id="CAFW01000033">
    <property type="protein sequence ID" value="CCE54555.1"/>
    <property type="molecule type" value="Genomic_DNA"/>
</dbReference>
<dbReference type="Proteomes" id="UP000004840">
    <property type="component" value="Unassembled WGS sequence"/>
</dbReference>
<organism evidence="3 4">
    <name type="scientific">Corynebacterium casei UCMA 3821</name>
    <dbReference type="NCBI Taxonomy" id="1110505"/>
    <lineage>
        <taxon>Bacteria</taxon>
        <taxon>Bacillati</taxon>
        <taxon>Actinomycetota</taxon>
        <taxon>Actinomycetes</taxon>
        <taxon>Mycobacteriales</taxon>
        <taxon>Corynebacteriaceae</taxon>
        <taxon>Corynebacterium</taxon>
    </lineage>
</organism>
<evidence type="ECO:0000313" key="3">
    <source>
        <dbReference type="EMBL" id="CCE54555.1"/>
    </source>
</evidence>
<feature type="domain" description="CYTH" evidence="2">
    <location>
        <begin position="2"/>
        <end position="163"/>
    </location>
</feature>
<dbReference type="PROSITE" id="PS51707">
    <property type="entry name" value="CYTH"/>
    <property type="match status" value="1"/>
</dbReference>
<dbReference type="InterPro" id="IPR012042">
    <property type="entry name" value="NeuTTM/CthTTM-like"/>
</dbReference>
<dbReference type="RefSeq" id="WP_006822077.1">
    <property type="nucleotide sequence ID" value="NZ_CAFW01000033.1"/>
</dbReference>
<dbReference type="InterPro" id="IPR033469">
    <property type="entry name" value="CYTH-like_dom_sf"/>
</dbReference>
<comment type="caution">
    <text evidence="3">The sequence shown here is derived from an EMBL/GenBank/DDBJ whole genome shotgun (WGS) entry which is preliminary data.</text>
</comment>
<evidence type="ECO:0000256" key="1">
    <source>
        <dbReference type="PIRSR" id="PIRSR016487-1"/>
    </source>
</evidence>
<dbReference type="AlphaFoldDB" id="G7HWJ0"/>
<name>G7HWJ0_9CORY</name>
<feature type="active site" description="Proton acceptor" evidence="1">
    <location>
        <position position="30"/>
    </location>
</feature>
<evidence type="ECO:0000313" key="4">
    <source>
        <dbReference type="Proteomes" id="UP000004840"/>
    </source>
</evidence>
<dbReference type="PIRSF" id="PIRSF016487">
    <property type="entry name" value="CYTH_UCP016487"/>
    <property type="match status" value="1"/>
</dbReference>
<evidence type="ECO:0000259" key="2">
    <source>
        <dbReference type="PROSITE" id="PS51707"/>
    </source>
</evidence>
<dbReference type="PANTHER" id="PTHR40114:SF1">
    <property type="entry name" value="SLR0698 PROTEIN"/>
    <property type="match status" value="1"/>
</dbReference>
<reference evidence="3 4" key="1">
    <citation type="journal article" date="2012" name="J. Bacteriol.">
        <title>Genome Sequence of Corynebacterium casei UCMA 3821, Isolated from a Smear-Ripened Cheese.</title>
        <authorList>
            <person name="Monnet C."/>
            <person name="Loux V."/>
            <person name="Bento P."/>
            <person name="Gibrat J.F."/>
            <person name="Straub C."/>
            <person name="Bonnarme P."/>
            <person name="Landaud S."/>
            <person name="Irlinger F."/>
        </authorList>
    </citation>
    <scope>NUCLEOTIDE SEQUENCE [LARGE SCALE GENOMIC DNA]</scope>
    <source>
        <strain evidence="3 4">UCMA 3821</strain>
    </source>
</reference>
<dbReference type="InterPro" id="IPR023577">
    <property type="entry name" value="CYTH_domain"/>
</dbReference>